<reference evidence="1 2" key="1">
    <citation type="submission" date="2018-06" db="EMBL/GenBank/DDBJ databases">
        <title>Comparative genomics reveals the genomic features of Rhizophagus irregularis, R. cerebriforme, R. diaphanum and Gigaspora rosea, and their symbiotic lifestyle signature.</title>
        <authorList>
            <person name="Morin E."/>
            <person name="San Clemente H."/>
            <person name="Chen E.C.H."/>
            <person name="De La Providencia I."/>
            <person name="Hainaut M."/>
            <person name="Kuo A."/>
            <person name="Kohler A."/>
            <person name="Murat C."/>
            <person name="Tang N."/>
            <person name="Roy S."/>
            <person name="Loubradou J."/>
            <person name="Henrissat B."/>
            <person name="Grigoriev I.V."/>
            <person name="Corradi N."/>
            <person name="Roux C."/>
            <person name="Martin F.M."/>
        </authorList>
    </citation>
    <scope>NUCLEOTIDE SEQUENCE [LARGE SCALE GENOMIC DNA]</scope>
    <source>
        <strain evidence="1 2">DAOM 194757</strain>
    </source>
</reference>
<sequence length="163" mass="19510">MKTKKSWSPFVKLMAPNVHQPTTMIDNAHYKTLIMISQPTKKYSVHKEQKDIREKTTDDLKENWVNQKYNRKLHEYFTNKLLSEDFNKCVKKLKKQTLRKYAKDEIEDIDNERKKWVKDREEESLKEITNSENILIPYGMQFENPEINDLATQLQGIALNVHR</sequence>
<gene>
    <name evidence="1" type="ORF">C2G38_2039679</name>
</gene>
<dbReference type="OrthoDB" id="10547927at2759"/>
<dbReference type="EMBL" id="QKWP01000774">
    <property type="protein sequence ID" value="RIB15072.1"/>
    <property type="molecule type" value="Genomic_DNA"/>
</dbReference>
<keyword evidence="2" id="KW-1185">Reference proteome</keyword>
<dbReference type="AlphaFoldDB" id="A0A397UZB1"/>
<protein>
    <submittedName>
        <fullName evidence="1">Uncharacterized protein</fullName>
    </submittedName>
</protein>
<comment type="caution">
    <text evidence="1">The sequence shown here is derived from an EMBL/GenBank/DDBJ whole genome shotgun (WGS) entry which is preliminary data.</text>
</comment>
<evidence type="ECO:0000313" key="1">
    <source>
        <dbReference type="EMBL" id="RIB15072.1"/>
    </source>
</evidence>
<organism evidence="1 2">
    <name type="scientific">Gigaspora rosea</name>
    <dbReference type="NCBI Taxonomy" id="44941"/>
    <lineage>
        <taxon>Eukaryota</taxon>
        <taxon>Fungi</taxon>
        <taxon>Fungi incertae sedis</taxon>
        <taxon>Mucoromycota</taxon>
        <taxon>Glomeromycotina</taxon>
        <taxon>Glomeromycetes</taxon>
        <taxon>Diversisporales</taxon>
        <taxon>Gigasporaceae</taxon>
        <taxon>Gigaspora</taxon>
    </lineage>
</organism>
<accession>A0A397UZB1</accession>
<proteinExistence type="predicted"/>
<name>A0A397UZB1_9GLOM</name>
<evidence type="ECO:0000313" key="2">
    <source>
        <dbReference type="Proteomes" id="UP000266673"/>
    </source>
</evidence>
<dbReference type="Proteomes" id="UP000266673">
    <property type="component" value="Unassembled WGS sequence"/>
</dbReference>